<name>A0ABP9UMT7_9BACT</name>
<dbReference type="SUPFAM" id="SSF55729">
    <property type="entry name" value="Acyl-CoA N-acyltransferases (Nat)"/>
    <property type="match status" value="1"/>
</dbReference>
<keyword evidence="2" id="KW-1185">Reference proteome</keyword>
<evidence type="ECO:0000313" key="1">
    <source>
        <dbReference type="EMBL" id="GAA5482001.1"/>
    </source>
</evidence>
<dbReference type="InterPro" id="IPR016181">
    <property type="entry name" value="Acyl_CoA_acyltransferase"/>
</dbReference>
<accession>A0ABP9UMT7</accession>
<gene>
    <name evidence="1" type="ORF">Hsar01_01216</name>
</gene>
<proteinExistence type="predicted"/>
<evidence type="ECO:0008006" key="3">
    <source>
        <dbReference type="Google" id="ProtNLM"/>
    </source>
</evidence>
<organism evidence="1 2">
    <name type="scientific">Haloferula sargassicola</name>
    <dbReference type="NCBI Taxonomy" id="490096"/>
    <lineage>
        <taxon>Bacteria</taxon>
        <taxon>Pseudomonadati</taxon>
        <taxon>Verrucomicrobiota</taxon>
        <taxon>Verrucomicrobiia</taxon>
        <taxon>Verrucomicrobiales</taxon>
        <taxon>Verrucomicrobiaceae</taxon>
        <taxon>Haloferula</taxon>
    </lineage>
</organism>
<comment type="caution">
    <text evidence="1">The sequence shown here is derived from an EMBL/GenBank/DDBJ whole genome shotgun (WGS) entry which is preliminary data.</text>
</comment>
<dbReference type="Proteomes" id="UP001476282">
    <property type="component" value="Unassembled WGS sequence"/>
</dbReference>
<reference evidence="1 2" key="1">
    <citation type="submission" date="2024-02" db="EMBL/GenBank/DDBJ databases">
        <title>Haloferula sargassicola NBRC 104335.</title>
        <authorList>
            <person name="Ichikawa N."/>
            <person name="Katano-Makiyama Y."/>
            <person name="Hidaka K."/>
        </authorList>
    </citation>
    <scope>NUCLEOTIDE SEQUENCE [LARGE SCALE GENOMIC DNA]</scope>
    <source>
        <strain evidence="1 2">NBRC 104335</strain>
    </source>
</reference>
<evidence type="ECO:0000313" key="2">
    <source>
        <dbReference type="Proteomes" id="UP001476282"/>
    </source>
</evidence>
<dbReference type="EMBL" id="BAABRI010000005">
    <property type="protein sequence ID" value="GAA5482001.1"/>
    <property type="molecule type" value="Genomic_DNA"/>
</dbReference>
<dbReference type="Gene3D" id="3.40.630.30">
    <property type="match status" value="1"/>
</dbReference>
<protein>
    <recommendedName>
        <fullName evidence="3">N-acetyltransferase domain-containing protein</fullName>
    </recommendedName>
</protein>
<sequence>MAGLVRHAITTAFEMNCEAVFVEASIPARGLFEKLGFELVCEQKVNVGSELLTNYRMRLNRPNRGRGGKADDARHDS</sequence>